<gene>
    <name evidence="1" type="ORF">O181_020012</name>
</gene>
<dbReference type="AlphaFoldDB" id="A0A9Q3GUY7"/>
<name>A0A9Q3GUY7_9BASI</name>
<proteinExistence type="predicted"/>
<comment type="caution">
    <text evidence="1">The sequence shown here is derived from an EMBL/GenBank/DDBJ whole genome shotgun (WGS) entry which is preliminary data.</text>
</comment>
<keyword evidence="2" id="KW-1185">Reference proteome</keyword>
<evidence type="ECO:0000313" key="2">
    <source>
        <dbReference type="Proteomes" id="UP000765509"/>
    </source>
</evidence>
<dbReference type="Proteomes" id="UP000765509">
    <property type="component" value="Unassembled WGS sequence"/>
</dbReference>
<protein>
    <submittedName>
        <fullName evidence="1">Uncharacterized protein</fullName>
    </submittedName>
</protein>
<accession>A0A9Q3GUY7</accession>
<dbReference type="EMBL" id="AVOT02005911">
    <property type="protein sequence ID" value="MBW0480297.1"/>
    <property type="molecule type" value="Genomic_DNA"/>
</dbReference>
<organism evidence="1 2">
    <name type="scientific">Austropuccinia psidii MF-1</name>
    <dbReference type="NCBI Taxonomy" id="1389203"/>
    <lineage>
        <taxon>Eukaryota</taxon>
        <taxon>Fungi</taxon>
        <taxon>Dikarya</taxon>
        <taxon>Basidiomycota</taxon>
        <taxon>Pucciniomycotina</taxon>
        <taxon>Pucciniomycetes</taxon>
        <taxon>Pucciniales</taxon>
        <taxon>Sphaerophragmiaceae</taxon>
        <taxon>Austropuccinia</taxon>
    </lineage>
</organism>
<sequence length="101" mass="12111">MPTLPLTFKFNRHLKPEDWTDMNQVPQPHKILKELLQWSMENKKLNVASHWKELGESFQKIYLRDISFKDIMENTKGFTLNKQLKLLEEREATIRENKATI</sequence>
<reference evidence="1" key="1">
    <citation type="submission" date="2021-03" db="EMBL/GenBank/DDBJ databases">
        <title>Draft genome sequence of rust myrtle Austropuccinia psidii MF-1, a brazilian biotype.</title>
        <authorList>
            <person name="Quecine M.C."/>
            <person name="Pachon D.M.R."/>
            <person name="Bonatelli M.L."/>
            <person name="Correr F.H."/>
            <person name="Franceschini L.M."/>
            <person name="Leite T.F."/>
            <person name="Margarido G.R.A."/>
            <person name="Almeida C.A."/>
            <person name="Ferrarezi J.A."/>
            <person name="Labate C.A."/>
        </authorList>
    </citation>
    <scope>NUCLEOTIDE SEQUENCE</scope>
    <source>
        <strain evidence="1">MF-1</strain>
    </source>
</reference>
<evidence type="ECO:0000313" key="1">
    <source>
        <dbReference type="EMBL" id="MBW0480297.1"/>
    </source>
</evidence>